<organism evidence="1">
    <name type="scientific">Ammonifex degensii</name>
    <dbReference type="NCBI Taxonomy" id="42838"/>
    <lineage>
        <taxon>Bacteria</taxon>
        <taxon>Bacillati</taxon>
        <taxon>Bacillota</taxon>
        <taxon>Clostridia</taxon>
        <taxon>Thermoanaerobacterales</taxon>
        <taxon>Thermoanaerobacteraceae</taxon>
        <taxon>Ammonifex</taxon>
    </lineage>
</organism>
<dbReference type="InterPro" id="IPR022476">
    <property type="entry name" value="Spore_YabP/YqfC"/>
</dbReference>
<dbReference type="Pfam" id="PF07873">
    <property type="entry name" value="YabP"/>
    <property type="match status" value="1"/>
</dbReference>
<evidence type="ECO:0000313" key="1">
    <source>
        <dbReference type="EMBL" id="HDW51649.1"/>
    </source>
</evidence>
<dbReference type="AlphaFoldDB" id="A0A7C1J4T9"/>
<name>A0A7C1J4T9_9THEO</name>
<proteinExistence type="predicted"/>
<gene>
    <name evidence="1" type="ORF">ENQ35_02795</name>
</gene>
<sequence length="94" mass="10552">MAETGRHTLSIEDRRRLVADGVRQVGTFTEKEIQAQTTLGCLVLKGEGLQITELNLETGRLVIEGSFRSITYVEEERRSGRGVTLHGIWGRLVR</sequence>
<comment type="caution">
    <text evidence="1">The sequence shown here is derived from an EMBL/GenBank/DDBJ whole genome shotgun (WGS) entry which is preliminary data.</text>
</comment>
<dbReference type="Gene3D" id="2.60.40.2000">
    <property type="match status" value="1"/>
</dbReference>
<dbReference type="InterPro" id="IPR038705">
    <property type="entry name" value="YabP_sf"/>
</dbReference>
<accession>A0A7C1J4T9</accession>
<protein>
    <submittedName>
        <fullName evidence="1">Sporulation protein YabP</fullName>
    </submittedName>
</protein>
<reference evidence="1" key="1">
    <citation type="journal article" date="2020" name="mSystems">
        <title>Genome- and Community-Level Interaction Insights into Carbon Utilization and Element Cycling Functions of Hydrothermarchaeota in Hydrothermal Sediment.</title>
        <authorList>
            <person name="Zhou Z."/>
            <person name="Liu Y."/>
            <person name="Xu W."/>
            <person name="Pan J."/>
            <person name="Luo Z.H."/>
            <person name="Li M."/>
        </authorList>
    </citation>
    <scope>NUCLEOTIDE SEQUENCE [LARGE SCALE GENOMIC DNA]</scope>
    <source>
        <strain evidence="1">SpSt-301</strain>
    </source>
</reference>
<dbReference type="EMBL" id="DSMV01000170">
    <property type="protein sequence ID" value="HDW51649.1"/>
    <property type="molecule type" value="Genomic_DNA"/>
</dbReference>